<dbReference type="AlphaFoldDB" id="A0A2W7RVK3"/>
<dbReference type="Proteomes" id="UP000249720">
    <property type="component" value="Unassembled WGS sequence"/>
</dbReference>
<protein>
    <submittedName>
        <fullName evidence="2">GLPGLI family protein</fullName>
    </submittedName>
</protein>
<feature type="chain" id="PRO_5015952192" evidence="1">
    <location>
        <begin position="18"/>
        <end position="206"/>
    </location>
</feature>
<keyword evidence="3" id="KW-1185">Reference proteome</keyword>
<dbReference type="EMBL" id="QKZV01000002">
    <property type="protein sequence ID" value="PZX64753.1"/>
    <property type="molecule type" value="Genomic_DNA"/>
</dbReference>
<feature type="signal peptide" evidence="1">
    <location>
        <begin position="1"/>
        <end position="17"/>
    </location>
</feature>
<dbReference type="OrthoDB" id="1467107at2"/>
<accession>A0A2W7RVK3</accession>
<evidence type="ECO:0000313" key="3">
    <source>
        <dbReference type="Proteomes" id="UP000249720"/>
    </source>
</evidence>
<dbReference type="RefSeq" id="WP_111293899.1">
    <property type="nucleotide sequence ID" value="NZ_QKZV01000002.1"/>
</dbReference>
<comment type="caution">
    <text evidence="2">The sequence shown here is derived from an EMBL/GenBank/DDBJ whole genome shotgun (WGS) entry which is preliminary data.</text>
</comment>
<keyword evidence="1" id="KW-0732">Signal</keyword>
<evidence type="ECO:0000256" key="1">
    <source>
        <dbReference type="SAM" id="SignalP"/>
    </source>
</evidence>
<sequence length="206" mass="23428">MKFLIFLLLMPIATVFSQQRTVAECTIYYDNVIPAGAEKGTTEVIHKTVYIKGNNSRVNVSSPSYQISTIIDQSTGKVVVLRSFGNNKYMTVLTKAQWVEANKKFEGMKFIPLNDTKSILGYNCKNAQLLLKDSSVYNIYYTTAIVPSVKDFEYEFKDVPGFVLEYEATDNNGNKIHFLANKISFDPVLLSEFEIPTKGYRIINWK</sequence>
<reference evidence="2 3" key="1">
    <citation type="submission" date="2018-06" db="EMBL/GenBank/DDBJ databases">
        <title>Genomic Encyclopedia of Archaeal and Bacterial Type Strains, Phase II (KMG-II): from individual species to whole genera.</title>
        <authorList>
            <person name="Goeker M."/>
        </authorList>
    </citation>
    <scope>NUCLEOTIDE SEQUENCE [LARGE SCALE GENOMIC DNA]</scope>
    <source>
        <strain evidence="2 3">DSM 23241</strain>
    </source>
</reference>
<gene>
    <name evidence="2" type="ORF">LX80_00954</name>
</gene>
<name>A0A2W7RVK3_9BACT</name>
<evidence type="ECO:0000313" key="2">
    <source>
        <dbReference type="EMBL" id="PZX64753.1"/>
    </source>
</evidence>
<proteinExistence type="predicted"/>
<organism evidence="2 3">
    <name type="scientific">Hydrotalea sandarakina</name>
    <dbReference type="NCBI Taxonomy" id="1004304"/>
    <lineage>
        <taxon>Bacteria</taxon>
        <taxon>Pseudomonadati</taxon>
        <taxon>Bacteroidota</taxon>
        <taxon>Chitinophagia</taxon>
        <taxon>Chitinophagales</taxon>
        <taxon>Chitinophagaceae</taxon>
        <taxon>Hydrotalea</taxon>
    </lineage>
</organism>